<accession>A0A820PK13</accession>
<organism evidence="1 2">
    <name type="scientific">Adineta steineri</name>
    <dbReference type="NCBI Taxonomy" id="433720"/>
    <lineage>
        <taxon>Eukaryota</taxon>
        <taxon>Metazoa</taxon>
        <taxon>Spiralia</taxon>
        <taxon>Gnathifera</taxon>
        <taxon>Rotifera</taxon>
        <taxon>Eurotatoria</taxon>
        <taxon>Bdelloidea</taxon>
        <taxon>Adinetida</taxon>
        <taxon>Adinetidae</taxon>
        <taxon>Adineta</taxon>
    </lineage>
</organism>
<evidence type="ECO:0000313" key="2">
    <source>
        <dbReference type="Proteomes" id="UP000663844"/>
    </source>
</evidence>
<dbReference type="AlphaFoldDB" id="A0A820PK13"/>
<protein>
    <submittedName>
        <fullName evidence="1">Uncharacterized protein</fullName>
    </submittedName>
</protein>
<dbReference type="Proteomes" id="UP000663844">
    <property type="component" value="Unassembled WGS sequence"/>
</dbReference>
<sequence length="57" mass="6759">HFERNATIQNIVDELFVEEWNISISYASFYNECNPQECSYKIKRDDHFTSISSRILG</sequence>
<gene>
    <name evidence="1" type="ORF">OXD698_LOCUS51871</name>
</gene>
<feature type="non-terminal residue" evidence="1">
    <location>
        <position position="1"/>
    </location>
</feature>
<dbReference type="EMBL" id="CAJOAZ010027260">
    <property type="protein sequence ID" value="CAF4408267.1"/>
    <property type="molecule type" value="Genomic_DNA"/>
</dbReference>
<reference evidence="1" key="1">
    <citation type="submission" date="2021-02" db="EMBL/GenBank/DDBJ databases">
        <authorList>
            <person name="Nowell W R."/>
        </authorList>
    </citation>
    <scope>NUCLEOTIDE SEQUENCE</scope>
</reference>
<name>A0A820PK13_9BILA</name>
<evidence type="ECO:0000313" key="1">
    <source>
        <dbReference type="EMBL" id="CAF4408267.1"/>
    </source>
</evidence>
<proteinExistence type="predicted"/>
<comment type="caution">
    <text evidence="1">The sequence shown here is derived from an EMBL/GenBank/DDBJ whole genome shotgun (WGS) entry which is preliminary data.</text>
</comment>